<feature type="compositionally biased region" description="Polar residues" evidence="1">
    <location>
        <begin position="117"/>
        <end position="129"/>
    </location>
</feature>
<feature type="region of interest" description="Disordered" evidence="1">
    <location>
        <begin position="84"/>
        <end position="152"/>
    </location>
</feature>
<dbReference type="Proteomes" id="UP000187406">
    <property type="component" value="Unassembled WGS sequence"/>
</dbReference>
<organism evidence="2 3">
    <name type="scientific">Cephalotus follicularis</name>
    <name type="common">Albany pitcher plant</name>
    <dbReference type="NCBI Taxonomy" id="3775"/>
    <lineage>
        <taxon>Eukaryota</taxon>
        <taxon>Viridiplantae</taxon>
        <taxon>Streptophyta</taxon>
        <taxon>Embryophyta</taxon>
        <taxon>Tracheophyta</taxon>
        <taxon>Spermatophyta</taxon>
        <taxon>Magnoliopsida</taxon>
        <taxon>eudicotyledons</taxon>
        <taxon>Gunneridae</taxon>
        <taxon>Pentapetalae</taxon>
        <taxon>rosids</taxon>
        <taxon>fabids</taxon>
        <taxon>Oxalidales</taxon>
        <taxon>Cephalotaceae</taxon>
        <taxon>Cephalotus</taxon>
    </lineage>
</organism>
<dbReference type="InParanoid" id="A0A1Q3B522"/>
<feature type="non-terminal residue" evidence="2">
    <location>
        <position position="1"/>
    </location>
</feature>
<protein>
    <recommendedName>
        <fullName evidence="4">Integrase catalytic domain-containing protein</fullName>
    </recommendedName>
</protein>
<evidence type="ECO:0000313" key="3">
    <source>
        <dbReference type="Proteomes" id="UP000187406"/>
    </source>
</evidence>
<dbReference type="OrthoDB" id="1934939at2759"/>
<feature type="compositionally biased region" description="Basic residues" evidence="1">
    <location>
        <begin position="320"/>
        <end position="331"/>
    </location>
</feature>
<dbReference type="InterPro" id="IPR036397">
    <property type="entry name" value="RNaseH_sf"/>
</dbReference>
<reference evidence="3" key="1">
    <citation type="submission" date="2016-04" db="EMBL/GenBank/DDBJ databases">
        <title>Cephalotus genome sequencing.</title>
        <authorList>
            <person name="Fukushima K."/>
            <person name="Hasebe M."/>
            <person name="Fang X."/>
        </authorList>
    </citation>
    <scope>NUCLEOTIDE SEQUENCE [LARGE SCALE GENOMIC DNA]</scope>
    <source>
        <strain evidence="3">cv. St1</strain>
    </source>
</reference>
<keyword evidence="3" id="KW-1185">Reference proteome</keyword>
<feature type="region of interest" description="Disordered" evidence="1">
    <location>
        <begin position="320"/>
        <end position="346"/>
    </location>
</feature>
<comment type="caution">
    <text evidence="2">The sequence shown here is derived from an EMBL/GenBank/DDBJ whole genome shotgun (WGS) entry which is preliminary data.</text>
</comment>
<accession>A0A1Q3B522</accession>
<evidence type="ECO:0000313" key="2">
    <source>
        <dbReference type="EMBL" id="GAV63029.1"/>
    </source>
</evidence>
<evidence type="ECO:0000256" key="1">
    <source>
        <dbReference type="SAM" id="MobiDB-lite"/>
    </source>
</evidence>
<evidence type="ECO:0008006" key="4">
    <source>
        <dbReference type="Google" id="ProtNLM"/>
    </source>
</evidence>
<sequence length="571" mass="65512">STRRIVGIPELANTKKRKHEPVVYYIVWRNLVLNCKGYISEASSIDMGVQGMHWGLLYSIKSNMPLSFEELAIRAHDLELQIPRHGSHFPSESQEKKEPNKDVKKEGKSGKAKESMEITTSPFQISVKKQNPKPKTEYKTTTSQSKKNGKRTLKELEEKDYPFLDYKVPNILDLLKQKLIELPTPKSLEEAGRVNDPKYYRYHRIVYYIVSHLLEKCFILKDLILQMINEKKILLDVNENVATSNVVMISFGTFDPTPVPIRVSIPGPRRSLIPGWTSPETLSIPKDNEGWIPVKRNGPCKLQLPAPPTSEPIQVEKKKELKKRITRKKNQSKSIPTDEEVIESSSRNPVTLSEYFPDALELHLNTRLTLIQALVDPKEFKEKIVLHGDQVPQASFMATISFIDDDLQLGTCLHNRPLYVSGYIRDHKISRILMDDGSAVNIMPITTMKKIGITMDVLSKNYFSKGEKAIPLKEVKKETVLNFIRTNIIYRYVFPRYIITDNGKPFYNSLMDHLCVKFCFVQQNSFIKFISKWDGPYVVTKVYSSGAYKIVDKDDLKIGPINGKSLKRFYS</sequence>
<gene>
    <name evidence="2" type="ORF">CFOL_v3_06551</name>
</gene>
<feature type="compositionally biased region" description="Basic and acidic residues" evidence="1">
    <location>
        <begin position="93"/>
        <end position="116"/>
    </location>
</feature>
<dbReference type="AlphaFoldDB" id="A0A1Q3B522"/>
<dbReference type="SUPFAM" id="SSF53098">
    <property type="entry name" value="Ribonuclease H-like"/>
    <property type="match status" value="1"/>
</dbReference>
<feature type="non-terminal residue" evidence="2">
    <location>
        <position position="571"/>
    </location>
</feature>
<dbReference type="GO" id="GO:0003676">
    <property type="term" value="F:nucleic acid binding"/>
    <property type="evidence" value="ECO:0007669"/>
    <property type="project" value="InterPro"/>
</dbReference>
<dbReference type="Gene3D" id="3.30.420.10">
    <property type="entry name" value="Ribonuclease H-like superfamily/Ribonuclease H"/>
    <property type="match status" value="1"/>
</dbReference>
<dbReference type="PANTHER" id="PTHR33437">
    <property type="entry name" value="OS06G0361200 PROTEIN"/>
    <property type="match status" value="1"/>
</dbReference>
<dbReference type="InterPro" id="IPR012337">
    <property type="entry name" value="RNaseH-like_sf"/>
</dbReference>
<proteinExistence type="predicted"/>
<dbReference type="EMBL" id="BDDD01000289">
    <property type="protein sequence ID" value="GAV63029.1"/>
    <property type="molecule type" value="Genomic_DNA"/>
</dbReference>
<dbReference type="PANTHER" id="PTHR33437:SF2">
    <property type="entry name" value="OS06G0361200 PROTEIN"/>
    <property type="match status" value="1"/>
</dbReference>
<name>A0A1Q3B522_CEPFO</name>